<sequence length="77" mass="8468">MGTAGRFFSFPASSASFLLSILLRHLVILECARATRACQKAMSTRWRLGICMEETPCRSYLVSGCGARFVFEITVSG</sequence>
<feature type="signal peptide" evidence="1">
    <location>
        <begin position="1"/>
        <end position="37"/>
    </location>
</feature>
<evidence type="ECO:0000256" key="1">
    <source>
        <dbReference type="SAM" id="SignalP"/>
    </source>
</evidence>
<dbReference type="EMBL" id="GIFC01001709">
    <property type="protein sequence ID" value="MXU83792.1"/>
    <property type="molecule type" value="Transcribed_RNA"/>
</dbReference>
<proteinExistence type="predicted"/>
<keyword evidence="1" id="KW-0732">Signal</keyword>
<dbReference type="AlphaFoldDB" id="A0A6B0TUT3"/>
<feature type="chain" id="PRO_5025640785" evidence="1">
    <location>
        <begin position="38"/>
        <end position="77"/>
    </location>
</feature>
<accession>A0A6B0TUT3</accession>
<organism evidence="2">
    <name type="scientific">Ixodes ricinus</name>
    <name type="common">Common tick</name>
    <name type="synonym">Acarus ricinus</name>
    <dbReference type="NCBI Taxonomy" id="34613"/>
    <lineage>
        <taxon>Eukaryota</taxon>
        <taxon>Metazoa</taxon>
        <taxon>Ecdysozoa</taxon>
        <taxon>Arthropoda</taxon>
        <taxon>Chelicerata</taxon>
        <taxon>Arachnida</taxon>
        <taxon>Acari</taxon>
        <taxon>Parasitiformes</taxon>
        <taxon>Ixodida</taxon>
        <taxon>Ixodoidea</taxon>
        <taxon>Ixodidae</taxon>
        <taxon>Ixodinae</taxon>
        <taxon>Ixodes</taxon>
    </lineage>
</organism>
<protein>
    <submittedName>
        <fullName evidence="2">Putative secreted protein</fullName>
    </submittedName>
</protein>
<reference evidence="2" key="1">
    <citation type="submission" date="2019-12" db="EMBL/GenBank/DDBJ databases">
        <title>An insight into the sialome of adult female Ixodes ricinus ticks feeding for 6 days.</title>
        <authorList>
            <person name="Perner J."/>
            <person name="Ribeiro J.M.C."/>
        </authorList>
    </citation>
    <scope>NUCLEOTIDE SEQUENCE</scope>
    <source>
        <strain evidence="2">Semi-engorged</strain>
        <tissue evidence="2">Salivary glands</tissue>
    </source>
</reference>
<name>A0A6B0TUT3_IXORI</name>
<evidence type="ECO:0000313" key="2">
    <source>
        <dbReference type="EMBL" id="MXU83792.1"/>
    </source>
</evidence>